<keyword evidence="3" id="KW-1185">Reference proteome</keyword>
<dbReference type="Proteomes" id="UP001597526">
    <property type="component" value="Unassembled WGS sequence"/>
</dbReference>
<accession>A0ABW5MX22</accession>
<proteinExistence type="predicted"/>
<evidence type="ECO:0000313" key="3">
    <source>
        <dbReference type="Proteomes" id="UP001597526"/>
    </source>
</evidence>
<protein>
    <submittedName>
        <fullName evidence="2">Uncharacterized protein</fullName>
    </submittedName>
</protein>
<comment type="caution">
    <text evidence="2">The sequence shown here is derived from an EMBL/GenBank/DDBJ whole genome shotgun (WGS) entry which is preliminary data.</text>
</comment>
<name>A0ABW5MX22_9FLAO</name>
<evidence type="ECO:0000313" key="2">
    <source>
        <dbReference type="EMBL" id="MFD2587710.1"/>
    </source>
</evidence>
<keyword evidence="1" id="KW-0732">Signal</keyword>
<dbReference type="EMBL" id="JBHULB010000016">
    <property type="protein sequence ID" value="MFD2587710.1"/>
    <property type="molecule type" value="Genomic_DNA"/>
</dbReference>
<feature type="chain" id="PRO_5046244290" evidence="1">
    <location>
        <begin position="23"/>
        <end position="48"/>
    </location>
</feature>
<evidence type="ECO:0000256" key="1">
    <source>
        <dbReference type="SAM" id="SignalP"/>
    </source>
</evidence>
<organism evidence="2 3">
    <name type="scientific">Croceitalea marina</name>
    <dbReference type="NCBI Taxonomy" id="1775166"/>
    <lineage>
        <taxon>Bacteria</taxon>
        <taxon>Pseudomonadati</taxon>
        <taxon>Bacteroidota</taxon>
        <taxon>Flavobacteriia</taxon>
        <taxon>Flavobacteriales</taxon>
        <taxon>Flavobacteriaceae</taxon>
        <taxon>Croceitalea</taxon>
    </lineage>
</organism>
<feature type="signal peptide" evidence="1">
    <location>
        <begin position="1"/>
        <end position="22"/>
    </location>
</feature>
<reference evidence="3" key="1">
    <citation type="journal article" date="2019" name="Int. J. Syst. Evol. Microbiol.">
        <title>The Global Catalogue of Microorganisms (GCM) 10K type strain sequencing project: providing services to taxonomists for standard genome sequencing and annotation.</title>
        <authorList>
            <consortium name="The Broad Institute Genomics Platform"/>
            <consortium name="The Broad Institute Genome Sequencing Center for Infectious Disease"/>
            <person name="Wu L."/>
            <person name="Ma J."/>
        </authorList>
    </citation>
    <scope>NUCLEOTIDE SEQUENCE [LARGE SCALE GENOMIC DNA]</scope>
    <source>
        <strain evidence="3">KCTC 52368</strain>
    </source>
</reference>
<gene>
    <name evidence="2" type="ORF">ACFSQJ_12260</name>
</gene>
<sequence length="48" mass="5381">MRKCAVLFIFLLLAIILFKANADNNEESLDQNISKELTSPENEGLVTN</sequence>